<gene>
    <name evidence="1" type="ORF">FC678_24605</name>
</gene>
<dbReference type="Proteomes" id="UP000309170">
    <property type="component" value="Unassembled WGS sequence"/>
</dbReference>
<dbReference type="RefSeq" id="WP_137024699.1">
    <property type="nucleotide sequence ID" value="NZ_SZNT01000635.1"/>
</dbReference>
<name>A0A9X8ZCN9_9BACI</name>
<proteinExistence type="predicted"/>
<reference evidence="1 2" key="1">
    <citation type="journal article" date="2019" name="Environ. Microbiol.">
        <title>An active ?-lactamase is a part of an orchestrated cell wall stress resistance network of Bacillus subtilis and related rhizosphere species.</title>
        <authorList>
            <person name="Bucher T."/>
            <person name="Keren-Paz A."/>
            <person name="Hausser J."/>
            <person name="Olender T."/>
            <person name="Cytryn E."/>
            <person name="Kolodkin-Gal I."/>
        </authorList>
    </citation>
    <scope>NUCLEOTIDE SEQUENCE [LARGE SCALE GENOMIC DNA]</scope>
    <source>
        <strain evidence="1 2">I4</strain>
    </source>
</reference>
<evidence type="ECO:0000313" key="2">
    <source>
        <dbReference type="Proteomes" id="UP000309170"/>
    </source>
</evidence>
<protein>
    <submittedName>
        <fullName evidence="1">DUF5082 domain-containing protein</fullName>
    </submittedName>
</protein>
<accession>A0A9X8ZCN9</accession>
<dbReference type="EMBL" id="SZNT01000635">
    <property type="protein sequence ID" value="TKH04494.1"/>
    <property type="molecule type" value="Genomic_DNA"/>
</dbReference>
<dbReference type="AlphaFoldDB" id="A0A9X8ZCN9"/>
<comment type="caution">
    <text evidence="1">The sequence shown here is derived from an EMBL/GenBank/DDBJ whole genome shotgun (WGS) entry which is preliminary data.</text>
</comment>
<evidence type="ECO:0000313" key="1">
    <source>
        <dbReference type="EMBL" id="TKH04494.1"/>
    </source>
</evidence>
<dbReference type="InterPro" id="IPR031681">
    <property type="entry name" value="YwqH-like"/>
</dbReference>
<sequence length="143" mass="16689">MKKWARLYHHLSKGKTIKKGLKSLSYLSYLHSQLREKQEQLIRLKNCVSELDGLQSEFIQNQKLIKDPELTSTTWKGSLANKFMEVREVLSFSYENISQMQLNTAIMTIENEIESINTEIPSLQRSIAAERSRIEMEARKERG</sequence>
<organism evidence="1 2">
    <name type="scientific">Peribacillus simplex</name>
    <dbReference type="NCBI Taxonomy" id="1478"/>
    <lineage>
        <taxon>Bacteria</taxon>
        <taxon>Bacillati</taxon>
        <taxon>Bacillota</taxon>
        <taxon>Bacilli</taxon>
        <taxon>Bacillales</taxon>
        <taxon>Bacillaceae</taxon>
        <taxon>Peribacillus</taxon>
    </lineage>
</organism>
<dbReference type="Pfam" id="PF16888">
    <property type="entry name" value="YwqH-like"/>
    <property type="match status" value="1"/>
</dbReference>